<organism evidence="2 3">
    <name type="scientific">Dokdonella ginsengisoli</name>
    <dbReference type="NCBI Taxonomy" id="363846"/>
    <lineage>
        <taxon>Bacteria</taxon>
        <taxon>Pseudomonadati</taxon>
        <taxon>Pseudomonadota</taxon>
        <taxon>Gammaproteobacteria</taxon>
        <taxon>Lysobacterales</taxon>
        <taxon>Rhodanobacteraceae</taxon>
        <taxon>Dokdonella</taxon>
    </lineage>
</organism>
<evidence type="ECO:0000256" key="1">
    <source>
        <dbReference type="SAM" id="SignalP"/>
    </source>
</evidence>
<dbReference type="SUPFAM" id="SSF82171">
    <property type="entry name" value="DPP6 N-terminal domain-like"/>
    <property type="match status" value="1"/>
</dbReference>
<keyword evidence="1" id="KW-0732">Signal</keyword>
<dbReference type="InterPro" id="IPR011042">
    <property type="entry name" value="6-blade_b-propeller_TolB-like"/>
</dbReference>
<gene>
    <name evidence="2" type="ORF">ACFO6Q_14685</name>
</gene>
<protein>
    <submittedName>
        <fullName evidence="2">TolB family protein</fullName>
    </submittedName>
</protein>
<dbReference type="Proteomes" id="UP001595886">
    <property type="component" value="Unassembled WGS sequence"/>
</dbReference>
<name>A0ABV9QXV8_9GAMM</name>
<sequence length="507" mass="52320">MRRSFVVLSVAAAFAWGAVVRAGTLDAIFADGFEFRDFPAQPIIDAGAPADSPALFGGAAGAPSGGPCLAEPQVGTLFPSNWLRPRFAWIPTGSENLFELRLTAQNQGNALVVYTTASSWTMPANVWAALSQHTVDAPITVTVRGATYASGSLTSGPELGSSGAVRVAPVSAPGAIVYWTSAGNGVLRGFRIGDEDLKDILAPADAGAGCVGCHTATPDGAWVGFSAGEGGGAGLGLLSADGQHLTPSFVSSSAQMLMARQDQDAPSFSPLHWTGGDRVALTMYQNHIIWTDLEAASAAQGDGWGILARNGESTNAASASFAHASDNVVYVSTPDPVSTGVTVTNGDIHVVPYNNRAGGTPVTVAASGDNEFYPAFSPDDRYIAYNRAPAGASSYNNAQAEVYVVPATGGQPVRIAANDPASCSGHSSPGITNSWPQWSPAAGDAGGRRFYWLTFSSTRSGSVPQIYVAPVVDDGTTLITYPALYPWNQAAGDASHTPAWGDFAIPF</sequence>
<proteinExistence type="predicted"/>
<dbReference type="EMBL" id="JBHSHD010000010">
    <property type="protein sequence ID" value="MFC4821578.1"/>
    <property type="molecule type" value="Genomic_DNA"/>
</dbReference>
<feature type="chain" id="PRO_5047107099" evidence="1">
    <location>
        <begin position="23"/>
        <end position="507"/>
    </location>
</feature>
<accession>A0ABV9QXV8</accession>
<keyword evidence="3" id="KW-1185">Reference proteome</keyword>
<dbReference type="RefSeq" id="WP_380021855.1">
    <property type="nucleotide sequence ID" value="NZ_JBHSHD010000010.1"/>
</dbReference>
<evidence type="ECO:0000313" key="2">
    <source>
        <dbReference type="EMBL" id="MFC4821578.1"/>
    </source>
</evidence>
<comment type="caution">
    <text evidence="2">The sequence shown here is derived from an EMBL/GenBank/DDBJ whole genome shotgun (WGS) entry which is preliminary data.</text>
</comment>
<dbReference type="Gene3D" id="2.120.10.30">
    <property type="entry name" value="TolB, C-terminal domain"/>
    <property type="match status" value="1"/>
</dbReference>
<evidence type="ECO:0000313" key="3">
    <source>
        <dbReference type="Proteomes" id="UP001595886"/>
    </source>
</evidence>
<feature type="signal peptide" evidence="1">
    <location>
        <begin position="1"/>
        <end position="22"/>
    </location>
</feature>
<reference evidence="3" key="1">
    <citation type="journal article" date="2019" name="Int. J. Syst. Evol. Microbiol.">
        <title>The Global Catalogue of Microorganisms (GCM) 10K type strain sequencing project: providing services to taxonomists for standard genome sequencing and annotation.</title>
        <authorList>
            <consortium name="The Broad Institute Genomics Platform"/>
            <consortium name="The Broad Institute Genome Sequencing Center for Infectious Disease"/>
            <person name="Wu L."/>
            <person name="Ma J."/>
        </authorList>
    </citation>
    <scope>NUCLEOTIDE SEQUENCE [LARGE SCALE GENOMIC DNA]</scope>
    <source>
        <strain evidence="3">CCUG 30340</strain>
    </source>
</reference>